<keyword evidence="2" id="KW-1185">Reference proteome</keyword>
<dbReference type="AlphaFoldDB" id="A0A163PEQ5"/>
<name>A0A163PEQ5_9BACL</name>
<protein>
    <recommendedName>
        <fullName evidence="3">Glycosyl transferase</fullName>
    </recommendedName>
</protein>
<dbReference type="Proteomes" id="UP000076567">
    <property type="component" value="Unassembled WGS sequence"/>
</dbReference>
<dbReference type="OrthoDB" id="186344at2"/>
<dbReference type="EMBL" id="LRFC01000039">
    <property type="protein sequence ID" value="KZE63410.1"/>
    <property type="molecule type" value="Genomic_DNA"/>
</dbReference>
<organism evidence="1 2">
    <name type="scientific">Fictibacillus phosphorivorans</name>
    <dbReference type="NCBI Taxonomy" id="1221500"/>
    <lineage>
        <taxon>Bacteria</taxon>
        <taxon>Bacillati</taxon>
        <taxon>Bacillota</taxon>
        <taxon>Bacilli</taxon>
        <taxon>Bacillales</taxon>
        <taxon>Fictibacillaceae</taxon>
        <taxon>Fictibacillus</taxon>
    </lineage>
</organism>
<evidence type="ECO:0000313" key="2">
    <source>
        <dbReference type="Proteomes" id="UP000076567"/>
    </source>
</evidence>
<accession>A0A163PEQ5</accession>
<proteinExistence type="predicted"/>
<evidence type="ECO:0000313" key="1">
    <source>
        <dbReference type="EMBL" id="KZE63410.1"/>
    </source>
</evidence>
<sequence length="332" mass="38658">MIFCTSVCANHLALAKVLAKSINEHMPGSKIVVCLVEKELPDIKEGLEIFDEIVLAKDMGFANYEQIIFKYSQYEAAGASKGQLCQYVFNNYPSESHVVYLDADTQVFGPFTEVMEAFRSHSIVLTPHLLNPTYDPNFLFGEFALLNSGIYNTGFFALKRSKESQDFLDWLCERLEQHCYQNPVQGLFIEQKWFDLVPIFFDKVFTLNHPGYNIAYWNVFERNFTRSNSGYSVNGTSFRFFHFSALNYIKDTLYLINNETTVHVMSIIDEYKRLINENGHQELVNTSWSYHSFDNGQWIPDKVRSIYRNSPLAQKELINPFSENRRTFKKYK</sequence>
<evidence type="ECO:0008006" key="3">
    <source>
        <dbReference type="Google" id="ProtNLM"/>
    </source>
</evidence>
<dbReference type="Gene3D" id="3.90.550.10">
    <property type="entry name" value="Spore Coat Polysaccharide Biosynthesis Protein SpsA, Chain A"/>
    <property type="match status" value="1"/>
</dbReference>
<reference evidence="2" key="1">
    <citation type="submission" date="2016-01" db="EMBL/GenBank/DDBJ databases">
        <title>Draft genome of Chromobacterium sp. F49.</title>
        <authorList>
            <person name="Hong K.W."/>
        </authorList>
    </citation>
    <scope>NUCLEOTIDE SEQUENCE [LARGE SCALE GENOMIC DNA]</scope>
    <source>
        <strain evidence="2">P7IIIA</strain>
    </source>
</reference>
<gene>
    <name evidence="1" type="ORF">AWM68_15455</name>
</gene>
<dbReference type="InterPro" id="IPR029044">
    <property type="entry name" value="Nucleotide-diphossugar_trans"/>
</dbReference>
<dbReference type="SUPFAM" id="SSF53448">
    <property type="entry name" value="Nucleotide-diphospho-sugar transferases"/>
    <property type="match status" value="1"/>
</dbReference>
<comment type="caution">
    <text evidence="1">The sequence shown here is derived from an EMBL/GenBank/DDBJ whole genome shotgun (WGS) entry which is preliminary data.</text>
</comment>
<dbReference type="RefSeq" id="WP_066245944.1">
    <property type="nucleotide sequence ID" value="NZ_LRFC01000039.1"/>
</dbReference>